<feature type="domain" description="KIB1-4 beta-propeller" evidence="1">
    <location>
        <begin position="1"/>
        <end position="152"/>
    </location>
</feature>
<dbReference type="PANTHER" id="PTHR44259">
    <property type="entry name" value="OS07G0183000 PROTEIN-RELATED"/>
    <property type="match status" value="1"/>
</dbReference>
<dbReference type="Pfam" id="PF03478">
    <property type="entry name" value="Beta-prop_KIB1-4"/>
    <property type="match status" value="1"/>
</dbReference>
<gene>
    <name evidence="2" type="ORF">MERR_LOCUS18256</name>
</gene>
<organism evidence="2 3">
    <name type="scientific">Microthlaspi erraticum</name>
    <dbReference type="NCBI Taxonomy" id="1685480"/>
    <lineage>
        <taxon>Eukaryota</taxon>
        <taxon>Viridiplantae</taxon>
        <taxon>Streptophyta</taxon>
        <taxon>Embryophyta</taxon>
        <taxon>Tracheophyta</taxon>
        <taxon>Spermatophyta</taxon>
        <taxon>Magnoliopsida</taxon>
        <taxon>eudicotyledons</taxon>
        <taxon>Gunneridae</taxon>
        <taxon>Pentapetalae</taxon>
        <taxon>rosids</taxon>
        <taxon>malvids</taxon>
        <taxon>Brassicales</taxon>
        <taxon>Brassicaceae</taxon>
        <taxon>Coluteocarpeae</taxon>
        <taxon>Microthlaspi</taxon>
    </lineage>
</organism>
<dbReference type="PANTHER" id="PTHR44259:SF26">
    <property type="entry name" value="F-BOX FAMILY PROTEIN-LIKE PROTEIN"/>
    <property type="match status" value="1"/>
</dbReference>
<keyword evidence="3" id="KW-1185">Reference proteome</keyword>
<proteinExistence type="predicted"/>
<evidence type="ECO:0000259" key="1">
    <source>
        <dbReference type="Pfam" id="PF03478"/>
    </source>
</evidence>
<accession>A0A6D2IRI5</accession>
<dbReference type="Proteomes" id="UP000467841">
    <property type="component" value="Unassembled WGS sequence"/>
</dbReference>
<dbReference type="InterPro" id="IPR050942">
    <property type="entry name" value="F-box_BR-signaling"/>
</dbReference>
<sequence>MVYKDHKLYLLSAECCSFIKIFDFSGETPREIFRCGVELKTLWLRGKAFLQIDSWCVDETKLVVTVTGDVLKVERRRRPKSGTVSFRVYRFYTSSGVFKKYERVVSLGDEAMIFDLGVTVVADDEIEGIRRNCIYFNRSHNRMNRNDVSLFNLETRKMEPLHMFDGSSVQVSSVRWFLPSFTQT</sequence>
<protein>
    <recommendedName>
        <fullName evidence="1">KIB1-4 beta-propeller domain-containing protein</fullName>
    </recommendedName>
</protein>
<comment type="caution">
    <text evidence="2">The sequence shown here is derived from an EMBL/GenBank/DDBJ whole genome shotgun (WGS) entry which is preliminary data.</text>
</comment>
<evidence type="ECO:0000313" key="3">
    <source>
        <dbReference type="Proteomes" id="UP000467841"/>
    </source>
</evidence>
<reference evidence="2" key="1">
    <citation type="submission" date="2020-01" db="EMBL/GenBank/DDBJ databases">
        <authorList>
            <person name="Mishra B."/>
        </authorList>
    </citation>
    <scope>NUCLEOTIDE SEQUENCE [LARGE SCALE GENOMIC DNA]</scope>
</reference>
<dbReference type="AlphaFoldDB" id="A0A6D2IRI5"/>
<dbReference type="InterPro" id="IPR005174">
    <property type="entry name" value="KIB1-4_b-propeller"/>
</dbReference>
<evidence type="ECO:0000313" key="2">
    <source>
        <dbReference type="EMBL" id="CAA7031021.1"/>
    </source>
</evidence>
<name>A0A6D2IRI5_9BRAS</name>
<dbReference type="OrthoDB" id="642536at2759"/>
<dbReference type="EMBL" id="CACVBM020001101">
    <property type="protein sequence ID" value="CAA7031021.1"/>
    <property type="molecule type" value="Genomic_DNA"/>
</dbReference>